<proteinExistence type="predicted"/>
<reference evidence="1" key="1">
    <citation type="submission" date="2022-07" db="EMBL/GenBank/DDBJ databases">
        <title>Phylogenomic reconstructions and comparative analyses of Kickxellomycotina fungi.</title>
        <authorList>
            <person name="Reynolds N.K."/>
            <person name="Stajich J.E."/>
            <person name="Barry K."/>
            <person name="Grigoriev I.V."/>
            <person name="Crous P."/>
            <person name="Smith M.E."/>
        </authorList>
    </citation>
    <scope>NUCLEOTIDE SEQUENCE</scope>
    <source>
        <strain evidence="1">CBS 102833</strain>
    </source>
</reference>
<gene>
    <name evidence="1" type="ORF">H4S07_003313</name>
</gene>
<evidence type="ECO:0000313" key="1">
    <source>
        <dbReference type="EMBL" id="KAJ2808863.1"/>
    </source>
</evidence>
<feature type="non-terminal residue" evidence="1">
    <location>
        <position position="1"/>
    </location>
</feature>
<keyword evidence="2" id="KW-1185">Reference proteome</keyword>
<sequence length="504" mass="53432">TIARIAHRDSPTLLNRTPSTADPAVAAAAVNAMAAKFSRQEADAAAAAAAAGQQSQLPQQKGLMYGPVPVAPRPSGVMPPGAHLAANLSVSQVVQHANNAGHTPSGRNARSARATEGGEGESRRYTCTFAGCVKQFKRYEHLKRHFRTHTGERPYKCPAPDCDKGFARMDNLNQHIRTHVNRKTANRRASGSGKAVKMPVGAGLAEDNVHSGLMFADSALFSVNGVPSSGFGENGIVLDTSSYSEPQPSLYAPLQSPRANARGMRIAMPEELSLMGREWFINNSSPPQPTAAPLPQPLQSPLMENNAVTMLRKISKNNRQRSVAATTPLAASGGWPAVGRGRDDQMSPYFATDGLGLPPMLPPTSPEDVAESGFSRTLSTEGTSSINSMLLASFLPPELRQQFLENVSRGEVPAPSFTGITETPLLPPHPGLARELAVSRTLSLKRHLDEAEDEDVVMGGSRASSRGEGDEHHMSKVAMTAATAASGKFGRAGETPARPHLSAI</sequence>
<dbReference type="EMBL" id="JANBUP010001044">
    <property type="protein sequence ID" value="KAJ2808863.1"/>
    <property type="molecule type" value="Genomic_DNA"/>
</dbReference>
<protein>
    <submittedName>
        <fullName evidence="1">Uncharacterized protein</fullName>
    </submittedName>
</protein>
<name>A0ACC1LI24_9FUNG</name>
<dbReference type="Proteomes" id="UP001140096">
    <property type="component" value="Unassembled WGS sequence"/>
</dbReference>
<comment type="caution">
    <text evidence="1">The sequence shown here is derived from an EMBL/GenBank/DDBJ whole genome shotgun (WGS) entry which is preliminary data.</text>
</comment>
<accession>A0ACC1LI24</accession>
<evidence type="ECO:0000313" key="2">
    <source>
        <dbReference type="Proteomes" id="UP001140096"/>
    </source>
</evidence>
<organism evidence="1 2">
    <name type="scientific">Coemansia furcata</name>
    <dbReference type="NCBI Taxonomy" id="417177"/>
    <lineage>
        <taxon>Eukaryota</taxon>
        <taxon>Fungi</taxon>
        <taxon>Fungi incertae sedis</taxon>
        <taxon>Zoopagomycota</taxon>
        <taxon>Kickxellomycotina</taxon>
        <taxon>Kickxellomycetes</taxon>
        <taxon>Kickxellales</taxon>
        <taxon>Kickxellaceae</taxon>
        <taxon>Coemansia</taxon>
    </lineage>
</organism>